<dbReference type="CDD" id="cd01948">
    <property type="entry name" value="EAL"/>
    <property type="match status" value="1"/>
</dbReference>
<feature type="domain" description="GGDEF" evidence="3">
    <location>
        <begin position="360"/>
        <end position="491"/>
    </location>
</feature>
<proteinExistence type="predicted"/>
<dbReference type="InterPro" id="IPR035919">
    <property type="entry name" value="EAL_sf"/>
</dbReference>
<evidence type="ECO:0000256" key="1">
    <source>
        <dbReference type="SAM" id="Phobius"/>
    </source>
</evidence>
<dbReference type="Pfam" id="PF00563">
    <property type="entry name" value="EAL"/>
    <property type="match status" value="1"/>
</dbReference>
<feature type="domain" description="EAL" evidence="2">
    <location>
        <begin position="500"/>
        <end position="755"/>
    </location>
</feature>
<dbReference type="InterPro" id="IPR029787">
    <property type="entry name" value="Nucleotide_cyclase"/>
</dbReference>
<name>A0ABN3NPT6_9ACTN</name>
<dbReference type="InterPro" id="IPR000160">
    <property type="entry name" value="GGDEF_dom"/>
</dbReference>
<feature type="transmembrane region" description="Helical" evidence="1">
    <location>
        <begin position="220"/>
        <end position="237"/>
    </location>
</feature>
<dbReference type="SUPFAM" id="SSF141868">
    <property type="entry name" value="EAL domain-like"/>
    <property type="match status" value="1"/>
</dbReference>
<keyword evidence="1" id="KW-1133">Transmembrane helix</keyword>
<organism evidence="4 5">
    <name type="scientific">Pilimelia columellifera subsp. columellifera</name>
    <dbReference type="NCBI Taxonomy" id="706583"/>
    <lineage>
        <taxon>Bacteria</taxon>
        <taxon>Bacillati</taxon>
        <taxon>Actinomycetota</taxon>
        <taxon>Actinomycetes</taxon>
        <taxon>Micromonosporales</taxon>
        <taxon>Micromonosporaceae</taxon>
        <taxon>Pilimelia</taxon>
    </lineage>
</organism>
<feature type="transmembrane region" description="Helical" evidence="1">
    <location>
        <begin position="129"/>
        <end position="147"/>
    </location>
</feature>
<dbReference type="SUPFAM" id="SSF55073">
    <property type="entry name" value="Nucleotide cyclase"/>
    <property type="match status" value="1"/>
</dbReference>
<comment type="caution">
    <text evidence="4">The sequence shown here is derived from an EMBL/GenBank/DDBJ whole genome shotgun (WGS) entry which is preliminary data.</text>
</comment>
<feature type="transmembrane region" description="Helical" evidence="1">
    <location>
        <begin position="5"/>
        <end position="22"/>
    </location>
</feature>
<dbReference type="Gene3D" id="3.30.70.270">
    <property type="match status" value="1"/>
</dbReference>
<dbReference type="PROSITE" id="PS50887">
    <property type="entry name" value="GGDEF"/>
    <property type="match status" value="1"/>
</dbReference>
<keyword evidence="1" id="KW-0812">Transmembrane</keyword>
<feature type="transmembrane region" description="Helical" evidence="1">
    <location>
        <begin position="60"/>
        <end position="79"/>
    </location>
</feature>
<feature type="transmembrane region" description="Helical" evidence="1">
    <location>
        <begin position="258"/>
        <end position="276"/>
    </location>
</feature>
<sequence length="762" mass="81426">MALSAAATAFSIVWIIVLSLGFRPPSLIGWSVTAPSAWLAGGYCWWVARGAGQEPAARRFWRLAATAITLIGVGATLNLRDDLTHSAAGVTPVASSTVVVYMSGVVVMLWGLLRLPGRSQLSVTERRRFFLDATIVVLTVGMFAWRLSFSQFDEWRDLGGTLSVLSVILLACVAIFTFIKLALVGVSVVNRGALHMLSAATGVGAGLGALAPIMATKAQIEAAAICIPPVALGYVLAARRQARATPAAQPQAKRRRPFSYLPYVAVVGLDGLLLWVARNHPVNDALVAGAAVALTALVVYRQISALKDNGRLLNRVDATVRQLQDAQEQLSHQADHDALTGLANRRLFEHRMRQALDADAQASVVLIDLDDFKTVNDRLGHVIGDELLVAVSERLRGCVRPDDTVARLGGDEFAMLLASLTADAGTSVLDRINIVLSAPIRVAGHDLLVRCSTGIADVESGLDTTEVLRRADLAMYAAKEAGKGQYASYEPELDERANYDAQLGAELRLAMDRGDFRLLFQPVVRLPDGAPVGAEALIRWHHPQRGVIPPDEFIPAAERTGLIVPLGAWVLNEACRTAAGWLNDDHATNPWTVSVNISARQLREAGFSRRVSAALSAAGLPAERLMIEVTETAVFDSHAAANALREISALGVAIALDDFGTGHSSLGLLRKIPVNVLKVDKSFIDNITGSTAEATIATAMVSLANGLDLGVVAEGVESAAQARQLHLIGYRLSQGFHFARPLPAEEVRDLLVAETKRAPLAV</sequence>
<dbReference type="SMART" id="SM00052">
    <property type="entry name" value="EAL"/>
    <property type="match status" value="1"/>
</dbReference>
<keyword evidence="5" id="KW-1185">Reference proteome</keyword>
<dbReference type="Gene3D" id="3.20.20.450">
    <property type="entry name" value="EAL domain"/>
    <property type="match status" value="1"/>
</dbReference>
<evidence type="ECO:0000313" key="5">
    <source>
        <dbReference type="Proteomes" id="UP001499978"/>
    </source>
</evidence>
<gene>
    <name evidence="4" type="ORF">GCM10010201_28780</name>
</gene>
<dbReference type="Pfam" id="PF00990">
    <property type="entry name" value="GGDEF"/>
    <property type="match status" value="1"/>
</dbReference>
<dbReference type="InterPro" id="IPR001633">
    <property type="entry name" value="EAL_dom"/>
</dbReference>
<feature type="transmembrane region" description="Helical" evidence="1">
    <location>
        <begin position="28"/>
        <end position="48"/>
    </location>
</feature>
<dbReference type="CDD" id="cd01949">
    <property type="entry name" value="GGDEF"/>
    <property type="match status" value="1"/>
</dbReference>
<accession>A0ABN3NPT6</accession>
<dbReference type="EMBL" id="BAAARY010000014">
    <property type="protein sequence ID" value="GAA2528094.1"/>
    <property type="molecule type" value="Genomic_DNA"/>
</dbReference>
<evidence type="ECO:0000313" key="4">
    <source>
        <dbReference type="EMBL" id="GAA2528094.1"/>
    </source>
</evidence>
<protein>
    <submittedName>
        <fullName evidence="4">Bifunctional diguanylate cyclase/phosphodiesterase</fullName>
    </submittedName>
</protein>
<dbReference type="SMART" id="SM00267">
    <property type="entry name" value="GGDEF"/>
    <property type="match status" value="1"/>
</dbReference>
<dbReference type="PANTHER" id="PTHR44757">
    <property type="entry name" value="DIGUANYLATE CYCLASE DGCP"/>
    <property type="match status" value="1"/>
</dbReference>
<dbReference type="InterPro" id="IPR052155">
    <property type="entry name" value="Biofilm_reg_signaling"/>
</dbReference>
<dbReference type="PROSITE" id="PS50883">
    <property type="entry name" value="EAL"/>
    <property type="match status" value="1"/>
</dbReference>
<feature type="transmembrane region" description="Helical" evidence="1">
    <location>
        <begin position="167"/>
        <end position="189"/>
    </location>
</feature>
<keyword evidence="1" id="KW-0472">Membrane</keyword>
<feature type="transmembrane region" description="Helical" evidence="1">
    <location>
        <begin position="99"/>
        <end position="117"/>
    </location>
</feature>
<feature type="transmembrane region" description="Helical" evidence="1">
    <location>
        <begin position="196"/>
        <end position="214"/>
    </location>
</feature>
<reference evidence="4 5" key="1">
    <citation type="journal article" date="2019" name="Int. J. Syst. Evol. Microbiol.">
        <title>The Global Catalogue of Microorganisms (GCM) 10K type strain sequencing project: providing services to taxonomists for standard genome sequencing and annotation.</title>
        <authorList>
            <consortium name="The Broad Institute Genomics Platform"/>
            <consortium name="The Broad Institute Genome Sequencing Center for Infectious Disease"/>
            <person name="Wu L."/>
            <person name="Ma J."/>
        </authorList>
    </citation>
    <scope>NUCLEOTIDE SEQUENCE [LARGE SCALE GENOMIC DNA]</scope>
    <source>
        <strain evidence="4 5">JCM 3367</strain>
    </source>
</reference>
<dbReference type="InterPro" id="IPR043128">
    <property type="entry name" value="Rev_trsase/Diguanyl_cyclase"/>
</dbReference>
<dbReference type="NCBIfam" id="TIGR00254">
    <property type="entry name" value="GGDEF"/>
    <property type="match status" value="1"/>
</dbReference>
<evidence type="ECO:0000259" key="2">
    <source>
        <dbReference type="PROSITE" id="PS50883"/>
    </source>
</evidence>
<evidence type="ECO:0000259" key="3">
    <source>
        <dbReference type="PROSITE" id="PS50887"/>
    </source>
</evidence>
<dbReference type="Proteomes" id="UP001499978">
    <property type="component" value="Unassembled WGS sequence"/>
</dbReference>
<dbReference type="PANTHER" id="PTHR44757:SF2">
    <property type="entry name" value="BIOFILM ARCHITECTURE MAINTENANCE PROTEIN MBAA"/>
    <property type="match status" value="1"/>
</dbReference>